<organism evidence="2 3">
    <name type="scientific">Micromonospora sonneratiae</name>
    <dbReference type="NCBI Taxonomy" id="1184706"/>
    <lineage>
        <taxon>Bacteria</taxon>
        <taxon>Bacillati</taxon>
        <taxon>Actinomycetota</taxon>
        <taxon>Actinomycetes</taxon>
        <taxon>Micromonosporales</taxon>
        <taxon>Micromonosporaceae</taxon>
        <taxon>Micromonospora</taxon>
    </lineage>
</organism>
<evidence type="ECO:0000259" key="1">
    <source>
        <dbReference type="Pfam" id="PF00535"/>
    </source>
</evidence>
<gene>
    <name evidence="2" type="ORF">ACFQ4H_20070</name>
</gene>
<dbReference type="PANTHER" id="PTHR43179:SF7">
    <property type="entry name" value="RHAMNOSYLTRANSFERASE WBBL"/>
    <property type="match status" value="1"/>
</dbReference>
<dbReference type="Pfam" id="PF00535">
    <property type="entry name" value="Glycos_transf_2"/>
    <property type="match status" value="1"/>
</dbReference>
<dbReference type="RefSeq" id="WP_377572549.1">
    <property type="nucleotide sequence ID" value="NZ_JBHTMP010000031.1"/>
</dbReference>
<dbReference type="GO" id="GO:0016757">
    <property type="term" value="F:glycosyltransferase activity"/>
    <property type="evidence" value="ECO:0007669"/>
    <property type="project" value="UniProtKB-KW"/>
</dbReference>
<reference evidence="3" key="1">
    <citation type="journal article" date="2019" name="Int. J. Syst. Evol. Microbiol.">
        <title>The Global Catalogue of Microorganisms (GCM) 10K type strain sequencing project: providing services to taxonomists for standard genome sequencing and annotation.</title>
        <authorList>
            <consortium name="The Broad Institute Genomics Platform"/>
            <consortium name="The Broad Institute Genome Sequencing Center for Infectious Disease"/>
            <person name="Wu L."/>
            <person name="Ma J."/>
        </authorList>
    </citation>
    <scope>NUCLEOTIDE SEQUENCE [LARGE SCALE GENOMIC DNA]</scope>
    <source>
        <strain evidence="3">JCM 31037</strain>
    </source>
</reference>
<dbReference type="CDD" id="cd04186">
    <property type="entry name" value="GT_2_like_c"/>
    <property type="match status" value="1"/>
</dbReference>
<comment type="caution">
    <text evidence="2">The sequence shown here is derived from an EMBL/GenBank/DDBJ whole genome shotgun (WGS) entry which is preliminary data.</text>
</comment>
<name>A0ABW3YGS6_9ACTN</name>
<evidence type="ECO:0000313" key="2">
    <source>
        <dbReference type="EMBL" id="MFD1323389.1"/>
    </source>
</evidence>
<dbReference type="EMBL" id="JBHTMP010000031">
    <property type="protein sequence ID" value="MFD1323389.1"/>
    <property type="molecule type" value="Genomic_DNA"/>
</dbReference>
<dbReference type="SUPFAM" id="SSF53448">
    <property type="entry name" value="Nucleotide-diphospho-sugar transferases"/>
    <property type="match status" value="1"/>
</dbReference>
<feature type="domain" description="Glycosyltransferase 2-like" evidence="1">
    <location>
        <begin position="7"/>
        <end position="132"/>
    </location>
</feature>
<keyword evidence="2" id="KW-0808">Transferase</keyword>
<dbReference type="PANTHER" id="PTHR43179">
    <property type="entry name" value="RHAMNOSYLTRANSFERASE WBBL"/>
    <property type="match status" value="1"/>
</dbReference>
<dbReference type="InterPro" id="IPR001173">
    <property type="entry name" value="Glyco_trans_2-like"/>
</dbReference>
<dbReference type="Gene3D" id="3.90.550.10">
    <property type="entry name" value="Spore Coat Polysaccharide Biosynthesis Protein SpsA, Chain A"/>
    <property type="match status" value="1"/>
</dbReference>
<dbReference type="Proteomes" id="UP001597260">
    <property type="component" value="Unassembled WGS sequence"/>
</dbReference>
<evidence type="ECO:0000313" key="3">
    <source>
        <dbReference type="Proteomes" id="UP001597260"/>
    </source>
</evidence>
<keyword evidence="3" id="KW-1185">Reference proteome</keyword>
<protein>
    <submittedName>
        <fullName evidence="2">Glycosyltransferase family 2 protein</fullName>
        <ecNumber evidence="2">2.4.-.-</ecNumber>
    </submittedName>
</protein>
<keyword evidence="2" id="KW-0328">Glycosyltransferase</keyword>
<sequence length="319" mass="34339">MSAAVVSVIVVSYQTRELIVRALSMLRASRPTVPYEVIVVDNASTDGSADAVSTAFPDAQVVRLAHNVGFARAVNVGAARASGEWLLLLNPDTELVDDVLGELVSYARTHPEHRVYTGRTLHADGTDDGRSVFALPSVWGYLCFAAGLSTVFRRSRLGNPEELPGLDRSRPGPVPAASGCLLLIERSLFTELAGFAPDYFMYSEDIDLCLRATLLGARPVLVPGAQVKHVGGASSTSVGKRVMVLQGKTTYLRLRWSRPRAAIGRLLLATGIAIRAAGARLTGRAGYWRGVWAARRTWLAGWPPVSELPPVEIVTPADR</sequence>
<accession>A0ABW3YGS6</accession>
<dbReference type="InterPro" id="IPR029044">
    <property type="entry name" value="Nucleotide-diphossugar_trans"/>
</dbReference>
<dbReference type="EC" id="2.4.-.-" evidence="2"/>
<proteinExistence type="predicted"/>